<sequence>MASERSELGSHSDLQRIGWRAERAGGGTSPQYLLGLSMHKYSNACPDGSGAGFWFYLELALSGVCAEAGRGFRPPIPPDLFFLIFCLVSVFARVKAKLWDNLVKPSLE</sequence>
<dbReference type="EMBL" id="BGPR01009924">
    <property type="protein sequence ID" value="GBN43161.1"/>
    <property type="molecule type" value="Genomic_DNA"/>
</dbReference>
<organism evidence="1 3">
    <name type="scientific">Araneus ventricosus</name>
    <name type="common">Orbweaver spider</name>
    <name type="synonym">Epeira ventricosa</name>
    <dbReference type="NCBI Taxonomy" id="182803"/>
    <lineage>
        <taxon>Eukaryota</taxon>
        <taxon>Metazoa</taxon>
        <taxon>Ecdysozoa</taxon>
        <taxon>Arthropoda</taxon>
        <taxon>Chelicerata</taxon>
        <taxon>Arachnida</taxon>
        <taxon>Araneae</taxon>
        <taxon>Araneomorphae</taxon>
        <taxon>Entelegynae</taxon>
        <taxon>Araneoidea</taxon>
        <taxon>Araneidae</taxon>
        <taxon>Araneus</taxon>
    </lineage>
</organism>
<accession>A0A4Y2NVK6</accession>
<dbReference type="Proteomes" id="UP000499080">
    <property type="component" value="Unassembled WGS sequence"/>
</dbReference>
<evidence type="ECO:0000313" key="1">
    <source>
        <dbReference type="EMBL" id="GBN43054.1"/>
    </source>
</evidence>
<evidence type="ECO:0000313" key="2">
    <source>
        <dbReference type="EMBL" id="GBN43161.1"/>
    </source>
</evidence>
<protein>
    <submittedName>
        <fullName evidence="1">Uncharacterized protein</fullName>
    </submittedName>
</protein>
<keyword evidence="3" id="KW-1185">Reference proteome</keyword>
<dbReference type="AlphaFoldDB" id="A0A4Y2NVK6"/>
<reference evidence="1 3" key="1">
    <citation type="journal article" date="2019" name="Sci. Rep.">
        <title>Orb-weaving spider Araneus ventricosus genome elucidates the spidroin gene catalogue.</title>
        <authorList>
            <person name="Kono N."/>
            <person name="Nakamura H."/>
            <person name="Ohtoshi R."/>
            <person name="Moran D.A.P."/>
            <person name="Shinohara A."/>
            <person name="Yoshida Y."/>
            <person name="Fujiwara M."/>
            <person name="Mori M."/>
            <person name="Tomita M."/>
            <person name="Arakawa K."/>
        </authorList>
    </citation>
    <scope>NUCLEOTIDE SEQUENCE [LARGE SCALE GENOMIC DNA]</scope>
</reference>
<gene>
    <name evidence="1" type="ORF">AVEN_116939_1</name>
    <name evidence="2" type="ORF">AVEN_32370_1</name>
</gene>
<evidence type="ECO:0000313" key="3">
    <source>
        <dbReference type="Proteomes" id="UP000499080"/>
    </source>
</evidence>
<proteinExistence type="predicted"/>
<name>A0A4Y2NVK6_ARAVE</name>
<comment type="caution">
    <text evidence="1">The sequence shown here is derived from an EMBL/GenBank/DDBJ whole genome shotgun (WGS) entry which is preliminary data.</text>
</comment>
<dbReference type="EMBL" id="BGPR01009909">
    <property type="protein sequence ID" value="GBN43054.1"/>
    <property type="molecule type" value="Genomic_DNA"/>
</dbReference>